<dbReference type="Gene3D" id="3.40.50.150">
    <property type="entry name" value="Vaccinia Virus protein VP39"/>
    <property type="match status" value="1"/>
</dbReference>
<dbReference type="CDD" id="cd02440">
    <property type="entry name" value="AdoMet_MTases"/>
    <property type="match status" value="1"/>
</dbReference>
<reference evidence="2" key="2">
    <citation type="submission" date="2021-05" db="EMBL/GenBank/DDBJ databases">
        <title>Protein family content uncovers lineage relationships and bacterial pathway maintenance mechanisms in DPANN archaea.</title>
        <authorList>
            <person name="Castelle C.J."/>
            <person name="Meheust R."/>
            <person name="Jaffe A.L."/>
            <person name="Seitz K."/>
            <person name="Gong X."/>
            <person name="Baker B.J."/>
            <person name="Banfield J.F."/>
        </authorList>
    </citation>
    <scope>NUCLEOTIDE SEQUENCE</scope>
    <source>
        <strain evidence="2">RIFCSPLOWO2_01_FULL_58_19</strain>
    </source>
</reference>
<sequence>MLVLSGYELKRLLAREALVSVNLFSGEEEAEYEGMHARVMGEAIDLAGVKRLHEDRVYVAENGELKEASFFAGKVYALKAVEGHAPTIEINGIRMHRVPTQKGVGPAPEEDAENKIGFLGLKLGEKVLDTCCGLGYSAIAALHRSCTVTVLELDENVLRLAELNPWSRPLFDALKEGQAELVHGNCLEEIRKRGNAEFDAVVHDPPRFNVASDLYAQEFYGEVWRVLDEDGKLFHYTGKPMERHGGGIRKGVQSRLRKAGFRNIEWNEECLGFRARK</sequence>
<dbReference type="EMBL" id="JAGVWE010000002">
    <property type="protein sequence ID" value="MBS3062608.1"/>
    <property type="molecule type" value="Genomic_DNA"/>
</dbReference>
<reference evidence="2" key="1">
    <citation type="submission" date="2021-03" db="EMBL/GenBank/DDBJ databases">
        <authorList>
            <person name="Jaffe A."/>
        </authorList>
    </citation>
    <scope>NUCLEOTIDE SEQUENCE</scope>
    <source>
        <strain evidence="2">RIFCSPLOWO2_01_FULL_58_19</strain>
    </source>
</reference>
<dbReference type="SUPFAM" id="SSF53335">
    <property type="entry name" value="S-adenosyl-L-methionine-dependent methyltransferases"/>
    <property type="match status" value="1"/>
</dbReference>
<dbReference type="AlphaFoldDB" id="A0A8T4L5N3"/>
<gene>
    <name evidence="2" type="ORF">J4203_01940</name>
</gene>
<keyword evidence="2" id="KW-0808">Transferase</keyword>
<dbReference type="Proteomes" id="UP000678237">
    <property type="component" value="Unassembled WGS sequence"/>
</dbReference>
<dbReference type="GO" id="GO:0008168">
    <property type="term" value="F:methyltransferase activity"/>
    <property type="evidence" value="ECO:0007669"/>
    <property type="project" value="UniProtKB-KW"/>
</dbReference>
<dbReference type="InterPro" id="IPR007848">
    <property type="entry name" value="Small_mtfrase_dom"/>
</dbReference>
<name>A0A8T4L5N3_9ARCH</name>
<evidence type="ECO:0000313" key="3">
    <source>
        <dbReference type="Proteomes" id="UP000678237"/>
    </source>
</evidence>
<protein>
    <submittedName>
        <fullName evidence="2">Methyltransferase</fullName>
    </submittedName>
</protein>
<feature type="domain" description="Methyltransferase small" evidence="1">
    <location>
        <begin position="123"/>
        <end position="234"/>
    </location>
</feature>
<accession>A0A8T4L5N3</accession>
<keyword evidence="2" id="KW-0489">Methyltransferase</keyword>
<evidence type="ECO:0000259" key="1">
    <source>
        <dbReference type="Pfam" id="PF05175"/>
    </source>
</evidence>
<dbReference type="InterPro" id="IPR029063">
    <property type="entry name" value="SAM-dependent_MTases_sf"/>
</dbReference>
<comment type="caution">
    <text evidence="2">The sequence shown here is derived from an EMBL/GenBank/DDBJ whole genome shotgun (WGS) entry which is preliminary data.</text>
</comment>
<organism evidence="2 3">
    <name type="scientific">Candidatus Iainarchaeum sp</name>
    <dbReference type="NCBI Taxonomy" id="3101447"/>
    <lineage>
        <taxon>Archaea</taxon>
        <taxon>Candidatus Iainarchaeota</taxon>
        <taxon>Candidatus Iainarchaeia</taxon>
        <taxon>Candidatus Iainarchaeales</taxon>
        <taxon>Candidatus Iainarchaeaceae</taxon>
        <taxon>Candidatus Iainarchaeum</taxon>
    </lineage>
</organism>
<dbReference type="GO" id="GO:0032259">
    <property type="term" value="P:methylation"/>
    <property type="evidence" value="ECO:0007669"/>
    <property type="project" value="UniProtKB-KW"/>
</dbReference>
<evidence type="ECO:0000313" key="2">
    <source>
        <dbReference type="EMBL" id="MBS3062608.1"/>
    </source>
</evidence>
<proteinExistence type="predicted"/>
<dbReference type="Pfam" id="PF05175">
    <property type="entry name" value="MTS"/>
    <property type="match status" value="1"/>
</dbReference>